<accession>A0AC34F7A1</accession>
<evidence type="ECO:0000313" key="1">
    <source>
        <dbReference type="Proteomes" id="UP000887579"/>
    </source>
</evidence>
<reference evidence="2" key="1">
    <citation type="submission" date="2022-11" db="UniProtKB">
        <authorList>
            <consortium name="WormBaseParasite"/>
        </authorList>
    </citation>
    <scope>IDENTIFICATION</scope>
</reference>
<organism evidence="1 2">
    <name type="scientific">Panagrolaimus sp. ES5</name>
    <dbReference type="NCBI Taxonomy" id="591445"/>
    <lineage>
        <taxon>Eukaryota</taxon>
        <taxon>Metazoa</taxon>
        <taxon>Ecdysozoa</taxon>
        <taxon>Nematoda</taxon>
        <taxon>Chromadorea</taxon>
        <taxon>Rhabditida</taxon>
        <taxon>Tylenchina</taxon>
        <taxon>Panagrolaimomorpha</taxon>
        <taxon>Panagrolaimoidea</taxon>
        <taxon>Panagrolaimidae</taxon>
        <taxon>Panagrolaimus</taxon>
    </lineage>
</organism>
<dbReference type="Proteomes" id="UP000887579">
    <property type="component" value="Unplaced"/>
</dbReference>
<evidence type="ECO:0000313" key="2">
    <source>
        <dbReference type="WBParaSite" id="ES5_v2.g12984.t1"/>
    </source>
</evidence>
<protein>
    <submittedName>
        <fullName evidence="2">Globin family profile domain-containing protein</fullName>
    </submittedName>
</protein>
<name>A0AC34F7A1_9BILA</name>
<dbReference type="WBParaSite" id="ES5_v2.g12984.t1">
    <property type="protein sequence ID" value="ES5_v2.g12984.t1"/>
    <property type="gene ID" value="ES5_v2.g12984"/>
</dbReference>
<sequence>MGNEHSSPHSGRTDSPSSISSSITPGVGALEQHPKIYKHRSLSPEKLSTPQRQARMSRYRASFRNGLPPPCSSNVSQPSTLVTINSGVESASARLPRRTKSFRPGAGAVQRAPTSFRLPTCQITGLTIHQKSLITSKWKEMDRATEIEYCRNVFETMFKREPRFLRVIDLQECEEWKIHANLRIHIRRFCDMLSDVIKYLNDPQSCLNSIREFGSSYASEPSPEGCSSSPRPHVPSAFWETFIFALNNAAKDMQVETSSRSSESPTSIDRRFLIPTPFEDSQASMTMSSLTLHSSSAPHMRRLLTNNYSNGLSSGSGSVCPRAAEAWNLLAIFIVGQMRFAYELERLLQVEIKRLGLTTYSSSAISSPTSSPPHQQQQQQQQNQQQQNVQFSIA</sequence>
<proteinExistence type="predicted"/>